<evidence type="ECO:0000313" key="3">
    <source>
        <dbReference type="EMBL" id="MFG6464485.1"/>
    </source>
</evidence>
<dbReference type="InterPro" id="IPR050179">
    <property type="entry name" value="Trans_hexapeptide_repeat"/>
</dbReference>
<evidence type="ECO:0000259" key="2">
    <source>
        <dbReference type="Pfam" id="PF17836"/>
    </source>
</evidence>
<dbReference type="InterPro" id="IPR001451">
    <property type="entry name" value="Hexapep"/>
</dbReference>
<organism evidence="3 4">
    <name type="scientific">Pelomonas lactea</name>
    <dbReference type="NCBI Taxonomy" id="3299030"/>
    <lineage>
        <taxon>Bacteria</taxon>
        <taxon>Pseudomonadati</taxon>
        <taxon>Pseudomonadota</taxon>
        <taxon>Betaproteobacteria</taxon>
        <taxon>Burkholderiales</taxon>
        <taxon>Sphaerotilaceae</taxon>
        <taxon>Roseateles</taxon>
    </lineage>
</organism>
<name>A0ABW7GR93_9BURK</name>
<dbReference type="InterPro" id="IPR041561">
    <property type="entry name" value="PglD_N"/>
</dbReference>
<proteinExistence type="inferred from homology"/>
<dbReference type="Gene3D" id="2.160.10.10">
    <property type="entry name" value="Hexapeptide repeat proteins"/>
    <property type="match status" value="1"/>
</dbReference>
<accession>A0ABW7GR93</accession>
<dbReference type="Pfam" id="PF17836">
    <property type="entry name" value="PglD_N"/>
    <property type="match status" value="1"/>
</dbReference>
<dbReference type="Proteomes" id="UP001606302">
    <property type="component" value="Unassembled WGS sequence"/>
</dbReference>
<dbReference type="RefSeq" id="WP_394513905.1">
    <property type="nucleotide sequence ID" value="NZ_JBIGHX010000010.1"/>
</dbReference>
<gene>
    <name evidence="3" type="ORF">ACG04Q_23140</name>
</gene>
<dbReference type="PANTHER" id="PTHR43300:SF7">
    <property type="entry name" value="UDP-N-ACETYLBACILLOSAMINE N-ACETYLTRANSFERASE"/>
    <property type="match status" value="1"/>
</dbReference>
<evidence type="ECO:0000256" key="1">
    <source>
        <dbReference type="ARBA" id="ARBA00007274"/>
    </source>
</evidence>
<dbReference type="SUPFAM" id="SSF51161">
    <property type="entry name" value="Trimeric LpxA-like enzymes"/>
    <property type="match status" value="1"/>
</dbReference>
<evidence type="ECO:0000313" key="4">
    <source>
        <dbReference type="Proteomes" id="UP001606302"/>
    </source>
</evidence>
<protein>
    <recommendedName>
        <fullName evidence="2">PglD N-terminal domain-containing protein</fullName>
    </recommendedName>
</protein>
<comment type="similarity">
    <text evidence="1">Belongs to the transferase hexapeptide repeat family.</text>
</comment>
<comment type="caution">
    <text evidence="3">The sequence shown here is derived from an EMBL/GenBank/DDBJ whole genome shotgun (WGS) entry which is preliminary data.</text>
</comment>
<dbReference type="InterPro" id="IPR011004">
    <property type="entry name" value="Trimer_LpxA-like_sf"/>
</dbReference>
<reference evidence="3 4" key="1">
    <citation type="submission" date="2024-08" db="EMBL/GenBank/DDBJ databases">
        <authorList>
            <person name="Lu H."/>
        </authorList>
    </citation>
    <scope>NUCLEOTIDE SEQUENCE [LARGE SCALE GENOMIC DNA]</scope>
    <source>
        <strain evidence="3 4">DXS20W</strain>
    </source>
</reference>
<keyword evidence="4" id="KW-1185">Reference proteome</keyword>
<feature type="domain" description="PglD N-terminal" evidence="2">
    <location>
        <begin position="2"/>
        <end position="71"/>
    </location>
</feature>
<dbReference type="PANTHER" id="PTHR43300">
    <property type="entry name" value="ACETYLTRANSFERASE"/>
    <property type="match status" value="1"/>
</dbReference>
<sequence>MKLLIYGAGDFSTTVAALVRQCGHQVAGLIDDTGRNASALGSFEQVRASHPPTEHGVALAIGYNNLAARWAAWERVQQAGYACPALVHPRAYVADEATVGPGCFVMAGAHVDVHANVGAACVLWPLACVNHDTHVGANSFISPSATLCGFVRLGAHSFVGAGAVVVDHVDLPPSSFVKAASLVKRTPTA</sequence>
<dbReference type="Pfam" id="PF00132">
    <property type="entry name" value="Hexapep"/>
    <property type="match status" value="1"/>
</dbReference>
<dbReference type="Gene3D" id="3.40.50.20">
    <property type="match status" value="1"/>
</dbReference>
<dbReference type="EMBL" id="JBIGHX010000010">
    <property type="protein sequence ID" value="MFG6464485.1"/>
    <property type="molecule type" value="Genomic_DNA"/>
</dbReference>